<dbReference type="PROSITE" id="PS50918">
    <property type="entry name" value="WWE"/>
    <property type="match status" value="1"/>
</dbReference>
<keyword evidence="4" id="KW-1185">Reference proteome</keyword>
<accession>A0ABP0HZU0</accession>
<evidence type="ECO:0000256" key="1">
    <source>
        <dbReference type="SAM" id="MobiDB-lite"/>
    </source>
</evidence>
<dbReference type="EMBL" id="CAXAMM010002086">
    <property type="protein sequence ID" value="CAK8994654.1"/>
    <property type="molecule type" value="Genomic_DNA"/>
</dbReference>
<dbReference type="Gene3D" id="3.30.720.50">
    <property type="match status" value="1"/>
</dbReference>
<feature type="region of interest" description="Disordered" evidence="1">
    <location>
        <begin position="128"/>
        <end position="165"/>
    </location>
</feature>
<evidence type="ECO:0000259" key="2">
    <source>
        <dbReference type="PROSITE" id="PS50918"/>
    </source>
</evidence>
<dbReference type="GO" id="GO:0016740">
    <property type="term" value="F:transferase activity"/>
    <property type="evidence" value="ECO:0007669"/>
    <property type="project" value="UniProtKB-KW"/>
</dbReference>
<reference evidence="3 4" key="1">
    <citation type="submission" date="2024-02" db="EMBL/GenBank/DDBJ databases">
        <authorList>
            <person name="Chen Y."/>
            <person name="Shah S."/>
            <person name="Dougan E. K."/>
            <person name="Thang M."/>
            <person name="Chan C."/>
        </authorList>
    </citation>
    <scope>NUCLEOTIDE SEQUENCE [LARGE SCALE GENOMIC DNA]</scope>
</reference>
<keyword evidence="3" id="KW-0675">Receptor</keyword>
<feature type="non-terminal residue" evidence="3">
    <location>
        <position position="165"/>
    </location>
</feature>
<sequence>MAGPSMGDRFQVRLADRWEDYDEPEDQLLKRAYLAGLDEVSHSMRGRKYQVDFRSMRQKNLQSGKLRPIRTPPTWVAEERLGGAASPRCLAVVVPEGGPGSCIYVPNPDREGDFLAVQVPGSARVGHSMLVPLPPSTSPSTSPSTAFTAFAPSAPPPTPSTAAAP</sequence>
<dbReference type="Pfam" id="PF02825">
    <property type="entry name" value="WWE"/>
    <property type="match status" value="1"/>
</dbReference>
<protein>
    <submittedName>
        <fullName evidence="3">E3 ubiquitin-protein ligase TRIP12 (HECT-type E3 ubiquitin transferase TRIP12) (Thyroid receptor-interacting protein 12) (TR-interacting protein 12) (TRIP-12)</fullName>
    </submittedName>
</protein>
<dbReference type="Proteomes" id="UP001642464">
    <property type="component" value="Unassembled WGS sequence"/>
</dbReference>
<evidence type="ECO:0000313" key="3">
    <source>
        <dbReference type="EMBL" id="CAK8994654.1"/>
    </source>
</evidence>
<name>A0ABP0HZU0_9DINO</name>
<gene>
    <name evidence="3" type="ORF">SCF082_LOCUS4023</name>
</gene>
<organism evidence="3 4">
    <name type="scientific">Durusdinium trenchii</name>
    <dbReference type="NCBI Taxonomy" id="1381693"/>
    <lineage>
        <taxon>Eukaryota</taxon>
        <taxon>Sar</taxon>
        <taxon>Alveolata</taxon>
        <taxon>Dinophyceae</taxon>
        <taxon>Suessiales</taxon>
        <taxon>Symbiodiniaceae</taxon>
        <taxon>Durusdinium</taxon>
    </lineage>
</organism>
<evidence type="ECO:0000313" key="4">
    <source>
        <dbReference type="Proteomes" id="UP001642464"/>
    </source>
</evidence>
<proteinExistence type="predicted"/>
<feature type="domain" description="WWE" evidence="2">
    <location>
        <begin position="1"/>
        <end position="71"/>
    </location>
</feature>
<feature type="compositionally biased region" description="Low complexity" evidence="1">
    <location>
        <begin position="138"/>
        <end position="152"/>
    </location>
</feature>
<dbReference type="SUPFAM" id="SSF117839">
    <property type="entry name" value="WWE domain"/>
    <property type="match status" value="1"/>
</dbReference>
<dbReference type="InterPro" id="IPR004170">
    <property type="entry name" value="WWE_dom"/>
</dbReference>
<keyword evidence="3" id="KW-0808">Transferase</keyword>
<dbReference type="InterPro" id="IPR037197">
    <property type="entry name" value="WWE_dom_sf"/>
</dbReference>
<comment type="caution">
    <text evidence="3">The sequence shown here is derived from an EMBL/GenBank/DDBJ whole genome shotgun (WGS) entry which is preliminary data.</text>
</comment>